<dbReference type="FunFam" id="3.10.580.10:FF:000002">
    <property type="entry name" value="Magnesium/cobalt efflux protein CorC"/>
    <property type="match status" value="1"/>
</dbReference>
<dbReference type="InterPro" id="IPR005170">
    <property type="entry name" value="Transptr-assoc_dom"/>
</dbReference>
<dbReference type="Gene3D" id="3.30.465.10">
    <property type="match status" value="1"/>
</dbReference>
<feature type="transmembrane region" description="Helical" evidence="11">
    <location>
        <begin position="131"/>
        <end position="149"/>
    </location>
</feature>
<dbReference type="InterPro" id="IPR044751">
    <property type="entry name" value="Ion_transp-like_CBS"/>
</dbReference>
<dbReference type="Pfam" id="PF01595">
    <property type="entry name" value="CNNM"/>
    <property type="match status" value="1"/>
</dbReference>
<accession>A0A328B5V5</accession>
<evidence type="ECO:0000256" key="1">
    <source>
        <dbReference type="ARBA" id="ARBA00004651"/>
    </source>
</evidence>
<comment type="caution">
    <text evidence="14">The sequence shown here is derived from an EMBL/GenBank/DDBJ whole genome shotgun (WGS) entry which is preliminary data.</text>
</comment>
<evidence type="ECO:0000256" key="5">
    <source>
        <dbReference type="ARBA" id="ARBA00022737"/>
    </source>
</evidence>
<reference evidence="15" key="1">
    <citation type="submission" date="2018-05" db="EMBL/GenBank/DDBJ databases">
        <authorList>
            <person name="Li X."/>
        </authorList>
    </citation>
    <scope>NUCLEOTIDE SEQUENCE [LARGE SCALE GENOMIC DNA]</scope>
    <source>
        <strain evidence="15">HKS-05</strain>
    </source>
</reference>
<comment type="subcellular location">
    <subcellularLocation>
        <location evidence="1">Cell membrane</location>
        <topology evidence="1">Multi-pass membrane protein</topology>
    </subcellularLocation>
</comment>
<dbReference type="InterPro" id="IPR000644">
    <property type="entry name" value="CBS_dom"/>
</dbReference>
<keyword evidence="4 10" id="KW-0812">Transmembrane</keyword>
<evidence type="ECO:0000256" key="9">
    <source>
        <dbReference type="PROSITE-ProRule" id="PRU00703"/>
    </source>
</evidence>
<evidence type="ECO:0000259" key="12">
    <source>
        <dbReference type="PROSITE" id="PS51371"/>
    </source>
</evidence>
<evidence type="ECO:0000256" key="2">
    <source>
        <dbReference type="ARBA" id="ARBA00006446"/>
    </source>
</evidence>
<evidence type="ECO:0000256" key="11">
    <source>
        <dbReference type="SAM" id="Phobius"/>
    </source>
</evidence>
<comment type="similarity">
    <text evidence="2">Belongs to the UPF0053 family. Hemolysin C subfamily.</text>
</comment>
<sequence length="425" mass="46546">MGAILALAPIVFGLLAISALFSAAETSLTGASRARMHQLEREGDRAARRVNRLLTDQETMIGAVLLGNNLINILASALATQVLTRAIPGAWGVAAATAIMTVLVLVFAEVLPKTLAILRSDDVARFLSGPTLLVVRLFGPIIYTIQWVVRKTLGLFGVRLGMEMDVLAAHEEIRGAVEYHHSEGLVETRDRWMLGGVLDLAEMDVSEVMVHRKAIAMIDGDLSPREIVAAALESAHTRLPIYRNEPENIVGVLHAKDLLQALADADGRMDDLDVQSIIRPPWFIPETTSLKDQLAAFLKRQTHFSLVVDEYGALQGLVTLEDILEEIVGEIEDEHDVVVPGVRPGPEGSVIVDGSVTIRDLNRAMNWDLPDDEAVTVAGLLIHEAQRIPEVGQSFTFHKHQFRVLERKRNQITVLQISGPAPVRD</sequence>
<dbReference type="Pfam" id="PF03471">
    <property type="entry name" value="CorC_HlyC"/>
    <property type="match status" value="1"/>
</dbReference>
<organism evidence="14 15">
    <name type="scientific">Phenylobacterium hankyongense</name>
    <dbReference type="NCBI Taxonomy" id="1813876"/>
    <lineage>
        <taxon>Bacteria</taxon>
        <taxon>Pseudomonadati</taxon>
        <taxon>Pseudomonadota</taxon>
        <taxon>Alphaproteobacteria</taxon>
        <taxon>Caulobacterales</taxon>
        <taxon>Caulobacteraceae</taxon>
        <taxon>Phenylobacterium</taxon>
    </lineage>
</organism>
<dbReference type="PROSITE" id="PS51846">
    <property type="entry name" value="CNNM"/>
    <property type="match status" value="1"/>
</dbReference>
<dbReference type="GO" id="GO:0050660">
    <property type="term" value="F:flavin adenine dinucleotide binding"/>
    <property type="evidence" value="ECO:0007669"/>
    <property type="project" value="InterPro"/>
</dbReference>
<evidence type="ECO:0000256" key="3">
    <source>
        <dbReference type="ARBA" id="ARBA00022475"/>
    </source>
</evidence>
<dbReference type="SUPFAM" id="SSF54631">
    <property type="entry name" value="CBS-domain pair"/>
    <property type="match status" value="1"/>
</dbReference>
<dbReference type="OrthoDB" id="9797674at2"/>
<protein>
    <recommendedName>
        <fullName evidence="16">HlyC/CorC family transporter</fullName>
    </recommendedName>
</protein>
<feature type="transmembrane region" description="Helical" evidence="11">
    <location>
        <begin position="60"/>
        <end position="79"/>
    </location>
</feature>
<dbReference type="GO" id="GO:0005886">
    <property type="term" value="C:plasma membrane"/>
    <property type="evidence" value="ECO:0007669"/>
    <property type="project" value="UniProtKB-SubCell"/>
</dbReference>
<gene>
    <name evidence="14" type="ORF">DJ021_11740</name>
</gene>
<keyword evidence="6 10" id="KW-1133">Transmembrane helix</keyword>
<keyword evidence="3" id="KW-1003">Cell membrane</keyword>
<evidence type="ECO:0000256" key="10">
    <source>
        <dbReference type="PROSITE-ProRule" id="PRU01193"/>
    </source>
</evidence>
<keyword evidence="15" id="KW-1185">Reference proteome</keyword>
<keyword evidence="8 10" id="KW-0472">Membrane</keyword>
<dbReference type="InterPro" id="IPR016169">
    <property type="entry name" value="FAD-bd_PCMH_sub2"/>
</dbReference>
<dbReference type="CDD" id="cd04590">
    <property type="entry name" value="CBS_pair_CorC_HlyC_assoc"/>
    <property type="match status" value="1"/>
</dbReference>
<evidence type="ECO:0000313" key="14">
    <source>
        <dbReference type="EMBL" id="RAK60428.1"/>
    </source>
</evidence>
<keyword evidence="5" id="KW-0677">Repeat</keyword>
<feature type="transmembrane region" description="Helical" evidence="11">
    <location>
        <begin position="91"/>
        <end position="111"/>
    </location>
</feature>
<dbReference type="InterPro" id="IPR036318">
    <property type="entry name" value="FAD-bd_PCMH-like_sf"/>
</dbReference>
<name>A0A328B5V5_9CAUL</name>
<evidence type="ECO:0000256" key="7">
    <source>
        <dbReference type="ARBA" id="ARBA00023122"/>
    </source>
</evidence>
<dbReference type="PANTHER" id="PTHR22777:SF32">
    <property type="entry name" value="UPF0053 INNER MEMBRANE PROTEIN YFJD"/>
    <property type="match status" value="1"/>
</dbReference>
<dbReference type="SUPFAM" id="SSF56176">
    <property type="entry name" value="FAD-binding/transporter-associated domain-like"/>
    <property type="match status" value="1"/>
</dbReference>
<dbReference type="AlphaFoldDB" id="A0A328B5V5"/>
<dbReference type="Gene3D" id="3.10.580.10">
    <property type="entry name" value="CBS-domain"/>
    <property type="match status" value="1"/>
</dbReference>
<dbReference type="PROSITE" id="PS51371">
    <property type="entry name" value="CBS"/>
    <property type="match status" value="2"/>
</dbReference>
<evidence type="ECO:0000256" key="8">
    <source>
        <dbReference type="ARBA" id="ARBA00023136"/>
    </source>
</evidence>
<evidence type="ECO:0008006" key="16">
    <source>
        <dbReference type="Google" id="ProtNLM"/>
    </source>
</evidence>
<dbReference type="InterPro" id="IPR046342">
    <property type="entry name" value="CBS_dom_sf"/>
</dbReference>
<feature type="domain" description="CNNM transmembrane" evidence="13">
    <location>
        <begin position="1"/>
        <end position="190"/>
    </location>
</feature>
<evidence type="ECO:0000256" key="4">
    <source>
        <dbReference type="ARBA" id="ARBA00022692"/>
    </source>
</evidence>
<dbReference type="EMBL" id="QFYP01000001">
    <property type="protein sequence ID" value="RAK60428.1"/>
    <property type="molecule type" value="Genomic_DNA"/>
</dbReference>
<dbReference type="Proteomes" id="UP000249842">
    <property type="component" value="Unassembled WGS sequence"/>
</dbReference>
<dbReference type="PANTHER" id="PTHR22777">
    <property type="entry name" value="HEMOLYSIN-RELATED"/>
    <property type="match status" value="1"/>
</dbReference>
<proteinExistence type="inferred from homology"/>
<dbReference type="RefSeq" id="WP_111457721.1">
    <property type="nucleotide sequence ID" value="NZ_QFYP01000001.1"/>
</dbReference>
<dbReference type="InterPro" id="IPR002550">
    <property type="entry name" value="CNNM"/>
</dbReference>
<dbReference type="SMART" id="SM01091">
    <property type="entry name" value="CorC_HlyC"/>
    <property type="match status" value="1"/>
</dbReference>
<feature type="domain" description="CBS" evidence="12">
    <location>
        <begin position="277"/>
        <end position="334"/>
    </location>
</feature>
<evidence type="ECO:0000313" key="15">
    <source>
        <dbReference type="Proteomes" id="UP000249842"/>
    </source>
</evidence>
<keyword evidence="7 9" id="KW-0129">CBS domain</keyword>
<feature type="domain" description="CBS" evidence="12">
    <location>
        <begin position="209"/>
        <end position="272"/>
    </location>
</feature>
<dbReference type="Pfam" id="PF00571">
    <property type="entry name" value="CBS"/>
    <property type="match status" value="2"/>
</dbReference>
<evidence type="ECO:0000259" key="13">
    <source>
        <dbReference type="PROSITE" id="PS51846"/>
    </source>
</evidence>
<evidence type="ECO:0000256" key="6">
    <source>
        <dbReference type="ARBA" id="ARBA00022989"/>
    </source>
</evidence>